<evidence type="ECO:0000313" key="6">
    <source>
        <dbReference type="Proteomes" id="UP001162483"/>
    </source>
</evidence>
<dbReference type="EMBL" id="CATNWA010015172">
    <property type="protein sequence ID" value="CAI9580227.1"/>
    <property type="molecule type" value="Genomic_DNA"/>
</dbReference>
<dbReference type="InterPro" id="IPR051561">
    <property type="entry name" value="FRAS1_ECM"/>
</dbReference>
<protein>
    <submittedName>
        <fullName evidence="5">Uncharacterized protein</fullName>
    </submittedName>
</protein>
<feature type="repeat" description="CSPG" evidence="4">
    <location>
        <begin position="14"/>
        <end position="106"/>
    </location>
</feature>
<organism evidence="5 6">
    <name type="scientific">Staurois parvus</name>
    <dbReference type="NCBI Taxonomy" id="386267"/>
    <lineage>
        <taxon>Eukaryota</taxon>
        <taxon>Metazoa</taxon>
        <taxon>Chordata</taxon>
        <taxon>Craniata</taxon>
        <taxon>Vertebrata</taxon>
        <taxon>Euteleostomi</taxon>
        <taxon>Amphibia</taxon>
        <taxon>Batrachia</taxon>
        <taxon>Anura</taxon>
        <taxon>Neobatrachia</taxon>
        <taxon>Ranoidea</taxon>
        <taxon>Ranidae</taxon>
        <taxon>Staurois</taxon>
    </lineage>
</organism>
<accession>A0ABN9E625</accession>
<evidence type="ECO:0000313" key="5">
    <source>
        <dbReference type="EMBL" id="CAI9580227.1"/>
    </source>
</evidence>
<feature type="non-terminal residue" evidence="5">
    <location>
        <position position="308"/>
    </location>
</feature>
<gene>
    <name evidence="5" type="ORF">SPARVUS_LOCUS9255899</name>
</gene>
<comment type="caution">
    <text evidence="5">The sequence shown here is derived from an EMBL/GenBank/DDBJ whole genome shotgun (WGS) entry which is preliminary data.</text>
</comment>
<dbReference type="Proteomes" id="UP001162483">
    <property type="component" value="Unassembled WGS sequence"/>
</dbReference>
<dbReference type="Pfam" id="PF16184">
    <property type="entry name" value="Cadherin_3"/>
    <property type="match status" value="2"/>
</dbReference>
<keyword evidence="6" id="KW-1185">Reference proteome</keyword>
<name>A0ABN9E625_9NEOB</name>
<sequence length="308" mass="34194">MFNITVIPVNDQPPELKTKQPNLRVLQGKMIAFGPENLNVEDLDNPPENITYTVISAPNNGFLAKLGNLNESVQHFTQADINKGNLWFVQDGSPSSGVFYFSVTDGKHKPLYKLFNLDVTPVSITLVNKTNVVLVQGQTFAIITTKNLAATTDGKSTVINFEISQPPIFGSILVNNAPVTNFDQKEIESGKVTYHMNNFTASQDSLEIIVFTSESNLTGQVLNITVEPLVNVAVGLKIPTGLTYNLKTRDLDATELANLTSSDPEYYIVDAPAYGKLVRRKRSKKDEYEDIEKFTHRDIESRQILLDV</sequence>
<dbReference type="PANTHER" id="PTHR45739">
    <property type="entry name" value="MATRIX PROTEIN, PUTATIVE-RELATED"/>
    <property type="match status" value="1"/>
</dbReference>
<dbReference type="PROSITE" id="PS51854">
    <property type="entry name" value="CSPG"/>
    <property type="match status" value="1"/>
</dbReference>
<dbReference type="InterPro" id="IPR039005">
    <property type="entry name" value="CSPG_rpt"/>
</dbReference>
<keyword evidence="1" id="KW-0732">Signal</keyword>
<keyword evidence="2" id="KW-0677">Repeat</keyword>
<dbReference type="PANTHER" id="PTHR45739:SF12">
    <property type="entry name" value="CHONDROITIN SULFATE PROTEOGLYCAN 4-LIKE ISOFORM X2"/>
    <property type="match status" value="1"/>
</dbReference>
<evidence type="ECO:0000256" key="4">
    <source>
        <dbReference type="PROSITE-ProRule" id="PRU01201"/>
    </source>
</evidence>
<evidence type="ECO:0000256" key="3">
    <source>
        <dbReference type="ARBA" id="ARBA00023180"/>
    </source>
</evidence>
<evidence type="ECO:0000256" key="1">
    <source>
        <dbReference type="ARBA" id="ARBA00022729"/>
    </source>
</evidence>
<keyword evidence="3" id="KW-0325">Glycoprotein</keyword>
<reference evidence="5" key="1">
    <citation type="submission" date="2023-05" db="EMBL/GenBank/DDBJ databases">
        <authorList>
            <person name="Stuckert A."/>
        </authorList>
    </citation>
    <scope>NUCLEOTIDE SEQUENCE</scope>
</reference>
<evidence type="ECO:0000256" key="2">
    <source>
        <dbReference type="ARBA" id="ARBA00022737"/>
    </source>
</evidence>
<proteinExistence type="predicted"/>